<dbReference type="OrthoDB" id="3646615at2759"/>
<reference evidence="1" key="1">
    <citation type="submission" date="2020-04" db="EMBL/GenBank/DDBJ databases">
        <title>Draft genome resource of the tomato pathogen Pseudocercospora fuligena.</title>
        <authorList>
            <person name="Zaccaron A."/>
        </authorList>
    </citation>
    <scope>NUCLEOTIDE SEQUENCE</scope>
    <source>
        <strain evidence="1">PF001</strain>
    </source>
</reference>
<sequence>MPTAHFDSEQELFEAEEAIPKNLMDLFWIPKVGEKVLLEMDPADLYSTLRINRQFKAIVDNSSALQRKMFLAQLPEDETLTIFHTWSRTPDTAWKPNTILCPGSLNETRLLGFERTPRRHFVHPLFPQAVLSCEWLHAPVNPSQSIQGDFQDWQKAHAKKQFTRIFVLRIKSQGSWRATHEKEAFPARLPLAGEKMFLTDRPTFHFVQILDARSQKTECQPICPGMRMIDVLELAEQVTTGKLND</sequence>
<gene>
    <name evidence="1" type="ORF">HII31_03920</name>
</gene>
<dbReference type="AlphaFoldDB" id="A0A8H6RP09"/>
<comment type="caution">
    <text evidence="1">The sequence shown here is derived from an EMBL/GenBank/DDBJ whole genome shotgun (WGS) entry which is preliminary data.</text>
</comment>
<evidence type="ECO:0000313" key="1">
    <source>
        <dbReference type="EMBL" id="KAF7194658.1"/>
    </source>
</evidence>
<name>A0A8H6RP09_9PEZI</name>
<evidence type="ECO:0008006" key="3">
    <source>
        <dbReference type="Google" id="ProtNLM"/>
    </source>
</evidence>
<evidence type="ECO:0000313" key="2">
    <source>
        <dbReference type="Proteomes" id="UP000660729"/>
    </source>
</evidence>
<organism evidence="1 2">
    <name type="scientific">Pseudocercospora fuligena</name>
    <dbReference type="NCBI Taxonomy" id="685502"/>
    <lineage>
        <taxon>Eukaryota</taxon>
        <taxon>Fungi</taxon>
        <taxon>Dikarya</taxon>
        <taxon>Ascomycota</taxon>
        <taxon>Pezizomycotina</taxon>
        <taxon>Dothideomycetes</taxon>
        <taxon>Dothideomycetidae</taxon>
        <taxon>Mycosphaerellales</taxon>
        <taxon>Mycosphaerellaceae</taxon>
        <taxon>Pseudocercospora</taxon>
    </lineage>
</organism>
<protein>
    <recommendedName>
        <fullName evidence="3">F-box domain-containing protein</fullName>
    </recommendedName>
</protein>
<dbReference type="EMBL" id="JABCIY010000056">
    <property type="protein sequence ID" value="KAF7194658.1"/>
    <property type="molecule type" value="Genomic_DNA"/>
</dbReference>
<proteinExistence type="predicted"/>
<dbReference type="Proteomes" id="UP000660729">
    <property type="component" value="Unassembled WGS sequence"/>
</dbReference>
<keyword evidence="2" id="KW-1185">Reference proteome</keyword>
<accession>A0A8H6RP09</accession>